<gene>
    <name evidence="1" type="ORF">JTE90_011040</name>
</gene>
<dbReference type="AlphaFoldDB" id="A0AAV6VCD8"/>
<name>A0AAV6VCD8_9ARAC</name>
<reference evidence="1 2" key="1">
    <citation type="journal article" date="2022" name="Nat. Ecol. Evol.">
        <title>A masculinizing supergene underlies an exaggerated male reproductive morph in a spider.</title>
        <authorList>
            <person name="Hendrickx F."/>
            <person name="De Corte Z."/>
            <person name="Sonet G."/>
            <person name="Van Belleghem S.M."/>
            <person name="Kostlbacher S."/>
            <person name="Vangestel C."/>
        </authorList>
    </citation>
    <scope>NUCLEOTIDE SEQUENCE [LARGE SCALE GENOMIC DNA]</scope>
    <source>
        <strain evidence="1">W744_W776</strain>
    </source>
</reference>
<organism evidence="1 2">
    <name type="scientific">Oedothorax gibbosus</name>
    <dbReference type="NCBI Taxonomy" id="931172"/>
    <lineage>
        <taxon>Eukaryota</taxon>
        <taxon>Metazoa</taxon>
        <taxon>Ecdysozoa</taxon>
        <taxon>Arthropoda</taxon>
        <taxon>Chelicerata</taxon>
        <taxon>Arachnida</taxon>
        <taxon>Araneae</taxon>
        <taxon>Araneomorphae</taxon>
        <taxon>Entelegynae</taxon>
        <taxon>Araneoidea</taxon>
        <taxon>Linyphiidae</taxon>
        <taxon>Erigoninae</taxon>
        <taxon>Oedothorax</taxon>
    </lineage>
</organism>
<comment type="caution">
    <text evidence="1">The sequence shown here is derived from an EMBL/GenBank/DDBJ whole genome shotgun (WGS) entry which is preliminary data.</text>
</comment>
<keyword evidence="2" id="KW-1185">Reference proteome</keyword>
<sequence length="73" mass="8146">MPLIYRNFYGISRKDYGDVSSRRFSLSNPNRGVSHATARAYLLLTTQPDLPLSKVSDGQAGFFMGLPDSPCKY</sequence>
<dbReference type="Proteomes" id="UP000827092">
    <property type="component" value="Unassembled WGS sequence"/>
</dbReference>
<accession>A0AAV6VCD8</accession>
<protein>
    <submittedName>
        <fullName evidence="1">Uncharacterized protein</fullName>
    </submittedName>
</protein>
<evidence type="ECO:0000313" key="1">
    <source>
        <dbReference type="EMBL" id="KAG8194430.1"/>
    </source>
</evidence>
<dbReference type="EMBL" id="JAFNEN010000103">
    <property type="protein sequence ID" value="KAG8194430.1"/>
    <property type="molecule type" value="Genomic_DNA"/>
</dbReference>
<evidence type="ECO:0000313" key="2">
    <source>
        <dbReference type="Proteomes" id="UP000827092"/>
    </source>
</evidence>
<proteinExistence type="predicted"/>